<comment type="caution">
    <text evidence="1">The sequence shown here is derived from an EMBL/GenBank/DDBJ whole genome shotgun (WGS) entry which is preliminary data.</text>
</comment>
<organism evidence="1">
    <name type="scientific">marine sediment metagenome</name>
    <dbReference type="NCBI Taxonomy" id="412755"/>
    <lineage>
        <taxon>unclassified sequences</taxon>
        <taxon>metagenomes</taxon>
        <taxon>ecological metagenomes</taxon>
    </lineage>
</organism>
<evidence type="ECO:0000313" key="1">
    <source>
        <dbReference type="EMBL" id="KKM76047.1"/>
    </source>
</evidence>
<accession>A0A0F9N3F2</accession>
<proteinExistence type="predicted"/>
<gene>
    <name evidence="1" type="ORF">LCGC14_1384070</name>
</gene>
<reference evidence="1" key="1">
    <citation type="journal article" date="2015" name="Nature">
        <title>Complex archaea that bridge the gap between prokaryotes and eukaryotes.</title>
        <authorList>
            <person name="Spang A."/>
            <person name="Saw J.H."/>
            <person name="Jorgensen S.L."/>
            <person name="Zaremba-Niedzwiedzka K."/>
            <person name="Martijn J."/>
            <person name="Lind A.E."/>
            <person name="van Eijk R."/>
            <person name="Schleper C."/>
            <person name="Guy L."/>
            <person name="Ettema T.J."/>
        </authorList>
    </citation>
    <scope>NUCLEOTIDE SEQUENCE</scope>
</reference>
<dbReference type="AlphaFoldDB" id="A0A0F9N3F2"/>
<name>A0A0F9N3F2_9ZZZZ</name>
<dbReference type="EMBL" id="LAZR01008872">
    <property type="protein sequence ID" value="KKM76047.1"/>
    <property type="molecule type" value="Genomic_DNA"/>
</dbReference>
<sequence length="92" mass="10569">MEAKDTVMSPDQLIEVWHFAIESPDKSMSEPLKQANRRKAVAEAQAEISFKAGIGEVVEWLKDSRANGDFMLDFESDWWLNRLKEWGIDGKL</sequence>
<protein>
    <submittedName>
        <fullName evidence="1">Uncharacterized protein</fullName>
    </submittedName>
</protein>